<dbReference type="PANTHER" id="PTHR10584:SF167">
    <property type="entry name" value="PFKB DOMAIN PROTEIN"/>
    <property type="match status" value="1"/>
</dbReference>
<dbReference type="InterPro" id="IPR002139">
    <property type="entry name" value="Ribo/fructo_kinase"/>
</dbReference>
<dbReference type="PATRIC" id="fig|1502723.3.peg.3705"/>
<comment type="caution">
    <text evidence="6">The sequence shown here is derived from an EMBL/GenBank/DDBJ whole genome shotgun (WGS) entry which is preliminary data.</text>
</comment>
<evidence type="ECO:0000313" key="6">
    <source>
        <dbReference type="EMBL" id="KJE21674.1"/>
    </source>
</evidence>
<dbReference type="InterPro" id="IPR002173">
    <property type="entry name" value="Carboh/pur_kinase_PfkB_CS"/>
</dbReference>
<dbReference type="Proteomes" id="UP000032545">
    <property type="component" value="Unassembled WGS sequence"/>
</dbReference>
<dbReference type="GO" id="GO:0004747">
    <property type="term" value="F:ribokinase activity"/>
    <property type="evidence" value="ECO:0007669"/>
    <property type="project" value="UniProtKB-EC"/>
</dbReference>
<keyword evidence="3 6" id="KW-0418">Kinase</keyword>
<dbReference type="Pfam" id="PF00294">
    <property type="entry name" value="PfkB"/>
    <property type="match status" value="1"/>
</dbReference>
<organism evidence="6 7">
    <name type="scientific">Frankia torreyi</name>
    <dbReference type="NCBI Taxonomy" id="1856"/>
    <lineage>
        <taxon>Bacteria</taxon>
        <taxon>Bacillati</taxon>
        <taxon>Actinomycetota</taxon>
        <taxon>Actinomycetes</taxon>
        <taxon>Frankiales</taxon>
        <taxon>Frankiaceae</taxon>
        <taxon>Frankia</taxon>
    </lineage>
</organism>
<dbReference type="SUPFAM" id="SSF53613">
    <property type="entry name" value="Ribokinase-like"/>
    <property type="match status" value="1"/>
</dbReference>
<dbReference type="PRINTS" id="PR00990">
    <property type="entry name" value="RIBOKINASE"/>
</dbReference>
<dbReference type="PANTHER" id="PTHR10584">
    <property type="entry name" value="SUGAR KINASE"/>
    <property type="match status" value="1"/>
</dbReference>
<dbReference type="Gene3D" id="3.40.1190.20">
    <property type="match status" value="1"/>
</dbReference>
<evidence type="ECO:0000313" key="7">
    <source>
        <dbReference type="Proteomes" id="UP000032545"/>
    </source>
</evidence>
<dbReference type="EMBL" id="JYFN01000033">
    <property type="protein sequence ID" value="KJE21674.1"/>
    <property type="molecule type" value="Genomic_DNA"/>
</dbReference>
<feature type="domain" description="Carbohydrate kinase PfkB" evidence="5">
    <location>
        <begin position="2"/>
        <end position="270"/>
    </location>
</feature>
<dbReference type="EC" id="2.7.1.15" evidence="6"/>
<accession>A0A0D8BCI2</accession>
<dbReference type="InterPro" id="IPR011611">
    <property type="entry name" value="PfkB_dom"/>
</dbReference>
<name>A0A0D8BCI2_9ACTN</name>
<dbReference type="AlphaFoldDB" id="A0A0D8BCI2"/>
<reference evidence="7" key="1">
    <citation type="submission" date="2015-02" db="EMBL/GenBank/DDBJ databases">
        <title>Draft Genome of Frankia sp. CpI1-S.</title>
        <authorList>
            <person name="Oshone R.T."/>
            <person name="Ngom M."/>
            <person name="Ghodhbane-Gtari F."/>
            <person name="Gtari M."/>
            <person name="Morris K."/>
            <person name="Thomas K."/>
            <person name="Sen A."/>
            <person name="Tisa L.S."/>
        </authorList>
    </citation>
    <scope>NUCLEOTIDE SEQUENCE [LARGE SCALE GENOMIC DNA]</scope>
    <source>
        <strain evidence="7">CpI1-S</strain>
    </source>
</reference>
<feature type="region of interest" description="Disordered" evidence="4">
    <location>
        <begin position="275"/>
        <end position="319"/>
    </location>
</feature>
<dbReference type="InterPro" id="IPR029056">
    <property type="entry name" value="Ribokinase-like"/>
</dbReference>
<comment type="similarity">
    <text evidence="1">Belongs to the carbohydrate kinase PfkB family.</text>
</comment>
<evidence type="ECO:0000256" key="3">
    <source>
        <dbReference type="ARBA" id="ARBA00022777"/>
    </source>
</evidence>
<reference evidence="6 7" key="2">
    <citation type="journal article" date="2016" name="Genome Announc.">
        <title>Permanent Draft Genome Sequences for Two Variants of Frankia sp. Strain CpI1, the First Frankia Strain Isolated from Root Nodules of Comptonia peregrina.</title>
        <authorList>
            <person name="Oshone R."/>
            <person name="Hurst S.G.IV."/>
            <person name="Abebe-Akele F."/>
            <person name="Simpson S."/>
            <person name="Morris K."/>
            <person name="Thomas W.K."/>
            <person name="Tisa L.S."/>
        </authorList>
    </citation>
    <scope>NUCLEOTIDE SEQUENCE [LARGE SCALE GENOMIC DNA]</scope>
    <source>
        <strain evidence="7">CpI1-S</strain>
    </source>
</reference>
<gene>
    <name evidence="6" type="ORF">FF36_04009</name>
</gene>
<proteinExistence type="inferred from homology"/>
<evidence type="ECO:0000259" key="5">
    <source>
        <dbReference type="Pfam" id="PF00294"/>
    </source>
</evidence>
<evidence type="ECO:0000256" key="1">
    <source>
        <dbReference type="ARBA" id="ARBA00010688"/>
    </source>
</evidence>
<protein>
    <submittedName>
        <fullName evidence="6">Sugar kinase, ribokinase</fullName>
        <ecNumber evidence="6">2.7.1.15</ecNumber>
    </submittedName>
</protein>
<sequence>MVVVGGFCLDCIVTTDTLPAWGDDLRVDAVRTRPGGKGLNQAVALARRGVPVRAVGVVGGDTTGRELLAALRAEGVDPAMMAVRPAAATPVCVVLAHPDGRTAFLCRWAEAVELTPGDLAPAREAIRSARAVIVTFDPPPATVRAAVDHALAAGTALVVHPAPPERSAAAALVDLPWDRVSAVTPNEQEARLLLAAAGDPAATGPGAELAAAFGRRFATPLVCVTRAEHGVAVWDGTRGWARPAHPTTVVDTTAASDAFTAALTHVLFAGDAADTDARSTDTDAADTDAADTDAADTDAADTDADATQPRAPASATRPPGLVEAAVEAGLAAAAWTVRHRGALDALPRLAGPPGRAPAGPLP</sequence>
<evidence type="ECO:0000256" key="2">
    <source>
        <dbReference type="ARBA" id="ARBA00022679"/>
    </source>
</evidence>
<keyword evidence="7" id="KW-1185">Reference proteome</keyword>
<evidence type="ECO:0000256" key="4">
    <source>
        <dbReference type="SAM" id="MobiDB-lite"/>
    </source>
</evidence>
<dbReference type="PROSITE" id="PS00583">
    <property type="entry name" value="PFKB_KINASES_1"/>
    <property type="match status" value="1"/>
</dbReference>
<keyword evidence="2 6" id="KW-0808">Transferase</keyword>
<feature type="compositionally biased region" description="Acidic residues" evidence="4">
    <location>
        <begin position="283"/>
        <end position="304"/>
    </location>
</feature>